<evidence type="ECO:0000259" key="1">
    <source>
        <dbReference type="Pfam" id="PF02399"/>
    </source>
</evidence>
<name>G3A630_9RALS</name>
<sequence>MQLKQKIAVNRHIINKIDKSDKPQAEILTTKFENLDLTPDELAAFINEGYPFCAQHNGGRRKEPNFVRSGYLAVDIDGGMTLSEALDTPYVQQYASFLYTTPSHTPEKHRFRIGFQLEQAITDVQKMRAAYQGAIRRFGGDGSCKDACRLFFGSKGSNPIVLGNILPNAELDKMILLGNEVRVSDSDGDSDGKKKWAPVGNRSLISLERNQQVRLANGGTAALQDLNARTPVHCPVHLDRNPSAMVTINKEGKRGVFCSKCVNTFWPEDPARAQKPRHDFNRIADAVRRLADAEFPYRHDDLYNADDADNLIEPTPEDISDWVNQLASRTHVVMYEKFLPKLSLEPGVTFIHSRKGSGKSEQLKRLVRQCKMQGRSVLLVGHRQVLLHELADRLDLTCYLYSEDGKTKKRAPDDRYAICVDSMENLLKPHLHRYDVVIVDEAEQVFRHLTTSTTLDEKRRQCYQLLYQYLRKAKSVILCDADLGTISVEFMKQVLRDDTPYRFYLNDYRPTLKHYDLYVDDKHLVTDMLTAIGNGGRHYVATNSKRRAEALHAIVTSTYPDKRAMLVTAQRDPSGQTKHFIDNIKTEILKHDVVIASPTLGTGIDITFENDAQEIDTVYGFFVSRVNTHFDMDQQLARVRHPKAVKVWVTPERFNFETDPSAIEAELILCRNLNDFIVGYADRDDMPLVDESFLKVYSQVASVQRASKNALRHHLVQLRQQNGWTATLVERSALAAKEGATQMKEAKTLIEANWSDAICNAAPLREEEYRKLDDMQKTKPIALADEWSMRRYELESFYRTPVDADLIKLDDNGKFRDRIRMAEVYFSPLSAAINRSRRFDEASALAPDAAMLPLKRELLYKLLTSAGLVDDNNAIKCDASFKQTDLSRFVATWKENAGPISASFGLPLRRDLDTKATQSLTAVLRLIGLSSQESGSYWIDGKKKRVREYQVDPASVALVKDIIERRASR</sequence>
<dbReference type="InterPro" id="IPR027417">
    <property type="entry name" value="P-loop_NTPase"/>
</dbReference>
<gene>
    <name evidence="2" type="ORF">RALSY_40105</name>
</gene>
<dbReference type="GO" id="GO:0003688">
    <property type="term" value="F:DNA replication origin binding"/>
    <property type="evidence" value="ECO:0007669"/>
    <property type="project" value="InterPro"/>
</dbReference>
<reference evidence="2" key="2">
    <citation type="submission" date="2011-04" db="EMBL/GenBank/DDBJ databases">
        <authorList>
            <person name="Genoscope - CEA"/>
        </authorList>
    </citation>
    <scope>NUCLEOTIDE SEQUENCE</scope>
    <source>
        <strain evidence="2">R24</strain>
    </source>
</reference>
<dbReference type="NCBIfam" id="NF042913">
    <property type="entry name" value="CyRepA1"/>
    <property type="match status" value="1"/>
</dbReference>
<dbReference type="InterPro" id="IPR049996">
    <property type="entry name" value="Slr7037-like"/>
</dbReference>
<dbReference type="AlphaFoldDB" id="G3A630"/>
<dbReference type="Pfam" id="PF02399">
    <property type="entry name" value="Herpes_ori_bp"/>
    <property type="match status" value="1"/>
</dbReference>
<evidence type="ECO:0000313" key="2">
    <source>
        <dbReference type="EMBL" id="CCA85908.1"/>
    </source>
</evidence>
<reference evidence="2" key="1">
    <citation type="journal article" date="2011" name="PLoS ONE">
        <title>Ralstonia syzygii, the Blood Disease Bacterium and some Asian R. solanacearum strains form a single genomic species despite divergent lifestyles.</title>
        <authorList>
            <person name="Remenant B."/>
            <person name="de Cambiaire J.C."/>
            <person name="Cellier G."/>
            <person name="Jacobs J.M."/>
            <person name="Mangenot S."/>
            <person name="Barbe V."/>
            <person name="Lajus A."/>
            <person name="Vallenet D."/>
            <person name="Medigue C."/>
            <person name="Fegan M."/>
            <person name="Allen C."/>
            <person name="Prior P."/>
        </authorList>
    </citation>
    <scope>NUCLEOTIDE SEQUENCE</scope>
    <source>
        <strain evidence="2">R24</strain>
    </source>
</reference>
<proteinExistence type="predicted"/>
<protein>
    <recommendedName>
        <fullName evidence="1">Replication origin-binding protein domain-containing protein</fullName>
    </recommendedName>
</protein>
<accession>G3A630</accession>
<organism evidence="2">
    <name type="scientific">Ralstonia syzygii R24</name>
    <dbReference type="NCBI Taxonomy" id="907261"/>
    <lineage>
        <taxon>Bacteria</taxon>
        <taxon>Pseudomonadati</taxon>
        <taxon>Pseudomonadota</taxon>
        <taxon>Betaproteobacteria</taxon>
        <taxon>Burkholderiales</taxon>
        <taxon>Burkholderiaceae</taxon>
        <taxon>Ralstonia</taxon>
        <taxon>Ralstonia solanacearum species complex</taxon>
    </lineage>
</organism>
<dbReference type="GO" id="GO:0005524">
    <property type="term" value="F:ATP binding"/>
    <property type="evidence" value="ECO:0007669"/>
    <property type="project" value="InterPro"/>
</dbReference>
<feature type="domain" description="Replication origin-binding protein" evidence="1">
    <location>
        <begin position="343"/>
        <end position="499"/>
    </location>
</feature>
<dbReference type="SUPFAM" id="SSF52540">
    <property type="entry name" value="P-loop containing nucleoside triphosphate hydrolases"/>
    <property type="match status" value="1"/>
</dbReference>
<dbReference type="EMBL" id="FR854089">
    <property type="protein sequence ID" value="CCA85908.1"/>
    <property type="molecule type" value="Genomic_DNA"/>
</dbReference>
<dbReference type="GO" id="GO:0006260">
    <property type="term" value="P:DNA replication"/>
    <property type="evidence" value="ECO:0007669"/>
    <property type="project" value="InterPro"/>
</dbReference>
<dbReference type="InterPro" id="IPR003450">
    <property type="entry name" value="Replication_origin-bd"/>
</dbReference>
<dbReference type="Gene3D" id="3.40.50.300">
    <property type="entry name" value="P-loop containing nucleotide triphosphate hydrolases"/>
    <property type="match status" value="1"/>
</dbReference>
<dbReference type="RefSeq" id="WP_197332808.1">
    <property type="nucleotide sequence ID" value="NZ_CP115944.1"/>
</dbReference>